<proteinExistence type="predicted"/>
<name>A0A7Z7INW3_9MYCO</name>
<dbReference type="Proteomes" id="UP000554965">
    <property type="component" value="Unassembled WGS sequence"/>
</dbReference>
<accession>A0A7Z7INW3</accession>
<sequence>MRLRFDPGDDDAFYDTRDALLDELDHWLDGRERERAAVATDIEILLDWRYHDSNGALDEFGPSDVTEFLLEWCPRRFKGHAEGASYLCNAVGVYVDFMAATGRLVGGVERANRLRRLAADLVPTVREELRSPTPGEDDSDPMEASQPYELPFVYVPAPGADVEAAACAAPLLAKLDALRDYLGADGKRLTDKGNLKLADGRALLELLDTGDEMDPQIGDKTWRTASTANLPWLNLILDIAKEAGAVRVYQRRLTPVKAWAARPTVARAEALFAAIVDVGPLESLYSGRIWFLDEMHQLLDNGIVHWLAPLLAVGAELPFESFLEWSQSVVARQIAPHIPEWKENLDEFTQRDIGRIFEVLEEAGVVRWTDRVELPQRYGRSYWTGGTVALTGFGRHVLPDYLDEAGYVLRRLGDVCDGDGTALIEAMLLVGDTSHAPLVANWQADRPAVERVQMLAEAIVAASSSASRMMGFLALHEFDIEVAEPLVRQLLDTPVAGHAALWLIQRGCADPETLASFVDVAVLVDVLAGDVANPEGLCSFFAGLSEPLQLLENMWRHTAPETAVVLDTLGRHLPDKALAKAARKAAIRHRSWIANR</sequence>
<dbReference type="RefSeq" id="WP_186243565.1">
    <property type="nucleotide sequence ID" value="NZ_OCTY01000002.1"/>
</dbReference>
<gene>
    <name evidence="1" type="ORF">MSIMFB_03290</name>
</gene>
<reference evidence="1 2" key="1">
    <citation type="submission" date="2017-10" db="EMBL/GenBank/DDBJ databases">
        <authorList>
            <consortium name="Urmite Genomes"/>
        </authorList>
    </citation>
    <scope>NUCLEOTIDE SEQUENCE [LARGE SCALE GENOMIC DNA]</scope>
    <source>
        <strain evidence="1 2">FB-527</strain>
    </source>
</reference>
<keyword evidence="2" id="KW-1185">Reference proteome</keyword>
<organism evidence="1 2">
    <name type="scientific">Mycobacterium simulans</name>
    <dbReference type="NCBI Taxonomy" id="627089"/>
    <lineage>
        <taxon>Bacteria</taxon>
        <taxon>Bacillati</taxon>
        <taxon>Actinomycetota</taxon>
        <taxon>Actinomycetes</taxon>
        <taxon>Mycobacteriales</taxon>
        <taxon>Mycobacteriaceae</taxon>
        <taxon>Mycobacterium</taxon>
    </lineage>
</organism>
<dbReference type="AlphaFoldDB" id="A0A7Z7INW3"/>
<evidence type="ECO:0000313" key="1">
    <source>
        <dbReference type="EMBL" id="SOJ55811.1"/>
    </source>
</evidence>
<evidence type="ECO:0000313" key="2">
    <source>
        <dbReference type="Proteomes" id="UP000554965"/>
    </source>
</evidence>
<protein>
    <submittedName>
        <fullName evidence="1">Uncharacterized protein</fullName>
    </submittedName>
</protein>
<comment type="caution">
    <text evidence="1">The sequence shown here is derived from an EMBL/GenBank/DDBJ whole genome shotgun (WGS) entry which is preliminary data.</text>
</comment>
<dbReference type="EMBL" id="OCTY01000002">
    <property type="protein sequence ID" value="SOJ55811.1"/>
    <property type="molecule type" value="Genomic_DNA"/>
</dbReference>